<proteinExistence type="predicted"/>
<organism evidence="1">
    <name type="scientific">uncultured Caudovirales phage</name>
    <dbReference type="NCBI Taxonomy" id="2100421"/>
    <lineage>
        <taxon>Viruses</taxon>
        <taxon>Duplodnaviria</taxon>
        <taxon>Heunggongvirae</taxon>
        <taxon>Uroviricota</taxon>
        <taxon>Caudoviricetes</taxon>
        <taxon>Peduoviridae</taxon>
        <taxon>Maltschvirus</taxon>
        <taxon>Maltschvirus maltsch</taxon>
    </lineage>
</organism>
<reference evidence="1" key="1">
    <citation type="submission" date="2020-05" db="EMBL/GenBank/DDBJ databases">
        <authorList>
            <person name="Chiriac C."/>
            <person name="Salcher M."/>
            <person name="Ghai R."/>
            <person name="Kavagutti S V."/>
        </authorList>
    </citation>
    <scope>NUCLEOTIDE SEQUENCE</scope>
</reference>
<gene>
    <name evidence="1" type="ORF">UFOVP1202_17</name>
</gene>
<sequence length="369" mass="38455">MFPLIGPIIAALGGALGIGAAGGAATGIGALLSNAWLPALGTGIGTLLTGGSGKDALKNAALAGGGSMLFPGMGKNLSGGIAQLMGIGGNQSSGPTNMGMAARFAPPPRPAEMTTSTADAQPNAVAPAPVGADIQERRNAILPGISEMSRMDSATPGDRQGPMNFIPGMSDLPEIPQMDSTPYQSPYAAMMREEQGRQKTAVEDLLLYSPDLMQTPGERDFEAGNRSLDLAYQGYNEDPRIMSGDVDPSIAKNLPYVDPYTMKRYATKEERDAAIEQSMAYSSKGVPLKTFGARKYATGGEIQGPGTGTSDSVPATIYQNGTPVKKAALSDGEFVMTAKAVRGMGNGSRERGVSRMYELMRRFENGEMA</sequence>
<dbReference type="EMBL" id="LR797147">
    <property type="protein sequence ID" value="CAB4189942.1"/>
    <property type="molecule type" value="Genomic_DNA"/>
</dbReference>
<accession>A0A6J5R1W5</accession>
<name>A0A6J5R1W5_9CAUD</name>
<evidence type="ECO:0000313" key="1">
    <source>
        <dbReference type="EMBL" id="CAB4189942.1"/>
    </source>
</evidence>
<protein>
    <submittedName>
        <fullName evidence="1">Uncharacterized protein</fullName>
    </submittedName>
</protein>